<dbReference type="SUPFAM" id="SSF52768">
    <property type="entry name" value="Arginase/deacetylase"/>
    <property type="match status" value="1"/>
</dbReference>
<dbReference type="AlphaFoldDB" id="A0A3E1R7N4"/>
<dbReference type="PANTHER" id="PTHR10625">
    <property type="entry name" value="HISTONE DEACETYLASE HDAC1-RELATED"/>
    <property type="match status" value="1"/>
</dbReference>
<dbReference type="InterPro" id="IPR000286">
    <property type="entry name" value="HDACs"/>
</dbReference>
<accession>A0A3E1R7N4</accession>
<protein>
    <submittedName>
        <fullName evidence="3">Histone deacetylase</fullName>
    </submittedName>
</protein>
<comment type="caution">
    <text evidence="3">The sequence shown here is derived from an EMBL/GenBank/DDBJ whole genome shotgun (WGS) entry which is preliminary data.</text>
</comment>
<feature type="domain" description="Histone deacetylase" evidence="2">
    <location>
        <begin position="44"/>
        <end position="183"/>
    </location>
</feature>
<comment type="similarity">
    <text evidence="1">Belongs to the histone deacetylase family.</text>
</comment>
<dbReference type="GO" id="GO:0040029">
    <property type="term" value="P:epigenetic regulation of gene expression"/>
    <property type="evidence" value="ECO:0007669"/>
    <property type="project" value="TreeGrafter"/>
</dbReference>
<reference evidence="3 4" key="1">
    <citation type="submission" date="2018-05" db="EMBL/GenBank/DDBJ databases">
        <title>Rhodoferax soyangensis sp.nov., isolated from an oligotrophic freshwater lake.</title>
        <authorList>
            <person name="Park M."/>
        </authorList>
    </citation>
    <scope>NUCLEOTIDE SEQUENCE [LARGE SCALE GENOMIC DNA]</scope>
    <source>
        <strain evidence="3 4">IMCC26218</strain>
    </source>
</reference>
<dbReference type="InterPro" id="IPR037138">
    <property type="entry name" value="His_deacetylse_dom_sf"/>
</dbReference>
<dbReference type="Proteomes" id="UP000260665">
    <property type="component" value="Unassembled WGS sequence"/>
</dbReference>
<sequence>MHQPFEEGISMKVFYRKEQTAPAQRASPSAHKPRLVVEDWKAHFAESIELCSFEPATQEQIARAHLPDFVKGVLGGSVANGFGNRDPAVAASMPFTSGSLLAAAEYAVLHRQAVCSPTSGFHHACYSGAGGYCTFNGLMVTALALKDAGLVDRVAILDCDAHYGDGTDSIIRTLGIGWIEHHTQGNTFWNAESAANGAYERWLDAALAKCRGCDVVLYQAGADPHTDDPLGGILTTAQMQTRDRTVFQQLGAVPLVWNLAGGYQVVQGDTDAQRMEPVLALHRQTARLHVEMFG</sequence>
<keyword evidence="4" id="KW-1185">Reference proteome</keyword>
<evidence type="ECO:0000256" key="1">
    <source>
        <dbReference type="ARBA" id="ARBA00005947"/>
    </source>
</evidence>
<dbReference type="Gene3D" id="3.40.800.20">
    <property type="entry name" value="Histone deacetylase domain"/>
    <property type="match status" value="2"/>
</dbReference>
<dbReference type="Pfam" id="PF00850">
    <property type="entry name" value="Hist_deacetyl"/>
    <property type="match status" value="1"/>
</dbReference>
<proteinExistence type="inferred from homology"/>
<dbReference type="PRINTS" id="PR01270">
    <property type="entry name" value="HDASUPER"/>
</dbReference>
<dbReference type="EMBL" id="QFZK01000032">
    <property type="protein sequence ID" value="RFO94730.1"/>
    <property type="molecule type" value="Genomic_DNA"/>
</dbReference>
<evidence type="ECO:0000313" key="3">
    <source>
        <dbReference type="EMBL" id="RFO94730.1"/>
    </source>
</evidence>
<name>A0A3E1R7N4_9BURK</name>
<dbReference type="GO" id="GO:0004407">
    <property type="term" value="F:histone deacetylase activity"/>
    <property type="evidence" value="ECO:0007669"/>
    <property type="project" value="TreeGrafter"/>
</dbReference>
<gene>
    <name evidence="3" type="ORF">DIC66_21880</name>
</gene>
<dbReference type="InterPro" id="IPR023696">
    <property type="entry name" value="Ureohydrolase_dom_sf"/>
</dbReference>
<organism evidence="3 4">
    <name type="scientific">Rhodoferax lacus</name>
    <dbReference type="NCBI Taxonomy" id="2184758"/>
    <lineage>
        <taxon>Bacteria</taxon>
        <taxon>Pseudomonadati</taxon>
        <taxon>Pseudomonadota</taxon>
        <taxon>Betaproteobacteria</taxon>
        <taxon>Burkholderiales</taxon>
        <taxon>Comamonadaceae</taxon>
        <taxon>Rhodoferax</taxon>
    </lineage>
</organism>
<dbReference type="InterPro" id="IPR023801">
    <property type="entry name" value="His_deacetylse_dom"/>
</dbReference>
<evidence type="ECO:0000313" key="4">
    <source>
        <dbReference type="Proteomes" id="UP000260665"/>
    </source>
</evidence>
<evidence type="ECO:0000259" key="2">
    <source>
        <dbReference type="Pfam" id="PF00850"/>
    </source>
</evidence>